<feature type="domain" description="Cytochrome b561 bacterial/Ni-hydrogenase" evidence="16">
    <location>
        <begin position="195"/>
        <end position="368"/>
    </location>
</feature>
<dbReference type="EMBL" id="VOBQ01000004">
    <property type="protein sequence ID" value="TWO72196.1"/>
    <property type="molecule type" value="Genomic_DNA"/>
</dbReference>
<dbReference type="GO" id="GO:0009055">
    <property type="term" value="F:electron transfer activity"/>
    <property type="evidence" value="ECO:0007669"/>
    <property type="project" value="InterPro"/>
</dbReference>
<evidence type="ECO:0000256" key="8">
    <source>
        <dbReference type="ARBA" id="ARBA00022723"/>
    </source>
</evidence>
<evidence type="ECO:0000256" key="1">
    <source>
        <dbReference type="ARBA" id="ARBA00001971"/>
    </source>
</evidence>
<dbReference type="GO" id="GO:0008863">
    <property type="term" value="F:formate dehydrogenase (NAD+) activity"/>
    <property type="evidence" value="ECO:0007669"/>
    <property type="project" value="InterPro"/>
</dbReference>
<feature type="transmembrane region" description="Helical" evidence="14">
    <location>
        <begin position="154"/>
        <end position="176"/>
    </location>
</feature>
<feature type="compositionally biased region" description="Low complexity" evidence="13">
    <location>
        <begin position="26"/>
        <end position="45"/>
    </location>
</feature>
<dbReference type="InterPro" id="IPR016174">
    <property type="entry name" value="Di-haem_cyt_TM"/>
</dbReference>
<dbReference type="GO" id="GO:0009326">
    <property type="term" value="C:formate dehydrogenase complex"/>
    <property type="evidence" value="ECO:0007669"/>
    <property type="project" value="InterPro"/>
</dbReference>
<evidence type="ECO:0000256" key="7">
    <source>
        <dbReference type="ARBA" id="ARBA00022692"/>
    </source>
</evidence>
<evidence type="ECO:0000256" key="6">
    <source>
        <dbReference type="ARBA" id="ARBA00022617"/>
    </source>
</evidence>
<evidence type="ECO:0000256" key="2">
    <source>
        <dbReference type="ARBA" id="ARBA00004651"/>
    </source>
</evidence>
<feature type="region of interest" description="Disordered" evidence="13">
    <location>
        <begin position="26"/>
        <end position="102"/>
    </location>
</feature>
<keyword evidence="9" id="KW-0249">Electron transport</keyword>
<evidence type="ECO:0000256" key="15">
    <source>
        <dbReference type="SAM" id="SignalP"/>
    </source>
</evidence>
<keyword evidence="5" id="KW-1003">Cell membrane</keyword>
<dbReference type="NCBIfam" id="TIGR01583">
    <property type="entry name" value="formate-DH-gamm"/>
    <property type="match status" value="1"/>
</dbReference>
<evidence type="ECO:0000259" key="16">
    <source>
        <dbReference type="Pfam" id="PF01292"/>
    </source>
</evidence>
<dbReference type="GO" id="GO:0005886">
    <property type="term" value="C:plasma membrane"/>
    <property type="evidence" value="ECO:0007669"/>
    <property type="project" value="UniProtKB-SubCell"/>
</dbReference>
<keyword evidence="7 14" id="KW-0812">Transmembrane</keyword>
<dbReference type="Gene3D" id="1.20.950.20">
    <property type="entry name" value="Transmembrane di-heme cytochromes, Chain C"/>
    <property type="match status" value="1"/>
</dbReference>
<dbReference type="InterPro" id="IPR011577">
    <property type="entry name" value="Cyt_b561_bac/Ni-Hgenase"/>
</dbReference>
<reference evidence="17 18" key="1">
    <citation type="submission" date="2019-07" db="EMBL/GenBank/DDBJ databases">
        <title>Caenimonas sedimenti sp. nov., isolated from activated sludge.</title>
        <authorList>
            <person name="Xu J."/>
        </authorList>
    </citation>
    <scope>NUCLEOTIDE SEQUENCE [LARGE SCALE GENOMIC DNA]</scope>
    <source>
        <strain evidence="17 18">HX-9-20</strain>
    </source>
</reference>
<comment type="subcellular location">
    <subcellularLocation>
        <location evidence="2">Cell membrane</location>
        <topology evidence="2">Multi-pass membrane protein</topology>
    </subcellularLocation>
</comment>
<evidence type="ECO:0000256" key="10">
    <source>
        <dbReference type="ARBA" id="ARBA00022989"/>
    </source>
</evidence>
<evidence type="ECO:0000313" key="18">
    <source>
        <dbReference type="Proteomes" id="UP000318199"/>
    </source>
</evidence>
<keyword evidence="12 14" id="KW-0472">Membrane</keyword>
<evidence type="ECO:0000256" key="12">
    <source>
        <dbReference type="ARBA" id="ARBA00023136"/>
    </source>
</evidence>
<evidence type="ECO:0000256" key="11">
    <source>
        <dbReference type="ARBA" id="ARBA00023004"/>
    </source>
</evidence>
<evidence type="ECO:0000256" key="3">
    <source>
        <dbReference type="ARBA" id="ARBA00010747"/>
    </source>
</evidence>
<protein>
    <submittedName>
        <fullName evidence="17">Formate dehydrogenase subunit gamma</fullName>
    </submittedName>
</protein>
<dbReference type="GO" id="GO:0036397">
    <property type="term" value="F:formate dehydrogenase (quinone) activity"/>
    <property type="evidence" value="ECO:0007669"/>
    <property type="project" value="TreeGrafter"/>
</dbReference>
<dbReference type="GO" id="GO:0015944">
    <property type="term" value="P:formate oxidation"/>
    <property type="evidence" value="ECO:0007669"/>
    <property type="project" value="TreeGrafter"/>
</dbReference>
<accession>A0A562ZUZ9</accession>
<keyword evidence="4" id="KW-0813">Transport</keyword>
<evidence type="ECO:0000313" key="17">
    <source>
        <dbReference type="EMBL" id="TWO72196.1"/>
    </source>
</evidence>
<feature type="chain" id="PRO_5022082827" evidence="15">
    <location>
        <begin position="26"/>
        <end position="420"/>
    </location>
</feature>
<dbReference type="InterPro" id="IPR051817">
    <property type="entry name" value="FDH_cytochrome_b556_subunit"/>
</dbReference>
<organism evidence="17 18">
    <name type="scientific">Caenimonas sedimenti</name>
    <dbReference type="NCBI Taxonomy" id="2596921"/>
    <lineage>
        <taxon>Bacteria</taxon>
        <taxon>Pseudomonadati</taxon>
        <taxon>Pseudomonadota</taxon>
        <taxon>Betaproteobacteria</taxon>
        <taxon>Burkholderiales</taxon>
        <taxon>Comamonadaceae</taxon>
        <taxon>Caenimonas</taxon>
    </lineage>
</organism>
<keyword evidence="8" id="KW-0479">Metal-binding</keyword>
<feature type="compositionally biased region" description="Basic and acidic residues" evidence="13">
    <location>
        <begin position="70"/>
        <end position="79"/>
    </location>
</feature>
<evidence type="ECO:0000256" key="5">
    <source>
        <dbReference type="ARBA" id="ARBA00022475"/>
    </source>
</evidence>
<dbReference type="Pfam" id="PF01292">
    <property type="entry name" value="Ni_hydr_CYTB"/>
    <property type="match status" value="1"/>
</dbReference>
<dbReference type="GO" id="GO:0046872">
    <property type="term" value="F:metal ion binding"/>
    <property type="evidence" value="ECO:0007669"/>
    <property type="project" value="UniProtKB-KW"/>
</dbReference>
<dbReference type="OrthoDB" id="9790598at2"/>
<feature type="signal peptide" evidence="15">
    <location>
        <begin position="1"/>
        <end position="25"/>
    </location>
</feature>
<feature type="transmembrane region" description="Helical" evidence="14">
    <location>
        <begin position="247"/>
        <end position="267"/>
    </location>
</feature>
<dbReference type="Proteomes" id="UP000318199">
    <property type="component" value="Unassembled WGS sequence"/>
</dbReference>
<dbReference type="InterPro" id="IPR006471">
    <property type="entry name" value="Formate_DH_gsu"/>
</dbReference>
<feature type="transmembrane region" description="Helical" evidence="14">
    <location>
        <begin position="303"/>
        <end position="323"/>
    </location>
</feature>
<evidence type="ECO:0000256" key="4">
    <source>
        <dbReference type="ARBA" id="ARBA00022448"/>
    </source>
</evidence>
<dbReference type="PANTHER" id="PTHR30074">
    <property type="entry name" value="FORMATE DEHYDROGENASE, NITRATE-INDUCIBLE, CYTOCHROME B556 FDN SUBUNIT"/>
    <property type="match status" value="1"/>
</dbReference>
<evidence type="ECO:0000256" key="13">
    <source>
        <dbReference type="SAM" id="MobiDB-lite"/>
    </source>
</evidence>
<keyword evidence="11" id="KW-0408">Iron</keyword>
<proteinExistence type="inferred from homology"/>
<comment type="cofactor">
    <cofactor evidence="1">
        <name>heme</name>
        <dbReference type="ChEBI" id="CHEBI:30413"/>
    </cofactor>
</comment>
<keyword evidence="15" id="KW-0732">Signal</keyword>
<evidence type="ECO:0000256" key="14">
    <source>
        <dbReference type="SAM" id="Phobius"/>
    </source>
</evidence>
<comment type="caution">
    <text evidence="17">The sequence shown here is derived from an EMBL/GenBank/DDBJ whole genome shotgun (WGS) entry which is preliminary data.</text>
</comment>
<evidence type="ECO:0000256" key="9">
    <source>
        <dbReference type="ARBA" id="ARBA00022982"/>
    </source>
</evidence>
<name>A0A562ZUZ9_9BURK</name>
<comment type="similarity">
    <text evidence="3">Belongs to the formate dehydrogenase gamma subunit family.</text>
</comment>
<keyword evidence="18" id="KW-1185">Reference proteome</keyword>
<dbReference type="PANTHER" id="PTHR30074:SF6">
    <property type="entry name" value="FORMATE DEHYDROGENASE GAMMA SUBUNIT"/>
    <property type="match status" value="1"/>
</dbReference>
<keyword evidence="10 14" id="KW-1133">Transmembrane helix</keyword>
<gene>
    <name evidence="17" type="ORF">FN976_05665</name>
</gene>
<dbReference type="AlphaFoldDB" id="A0A562ZUZ9"/>
<dbReference type="GO" id="GO:0009061">
    <property type="term" value="P:anaerobic respiration"/>
    <property type="evidence" value="ECO:0007669"/>
    <property type="project" value="TreeGrafter"/>
</dbReference>
<sequence length="420" mass="45059">MTMSRFHELLIAGALGLAAAGPALAQSTTSAPAGGGSTTTAPAPARSTQDDQVPAGTGSGGIQGQNIFDVKPEVKRDASSEPGYMEQKNGERNKVQPGNNSPMWRAVQGGAEGFTSLPKSQAPEAGNLIQAPVQYPGVRMTTAGEAWRQVRNHWIIPYGGSLLLIVLVAIGIFYFAKGKMGHSDALGGGGRRIERFTPFERAAHWTNAIAFCILAISGIVMAFGKFFLLPIMGQTLFGLLTYLLKNAHNFAGPLFAVSLAVVFFTFLRDNWPQRGDLRWLLGAGGMLSGKELPSHRFNAGEKVVFWGGVLLLGSVVVASGLFLDQLLPGVAYVRANMQVAHMIHAVAAVAMMALFIGHIYIGTIGMRGAYTAMRRGYVDEAWAKEHHEYWYDEVKAGKVPTQRSKPINMASDTGETVRPA</sequence>
<dbReference type="SUPFAM" id="SSF81342">
    <property type="entry name" value="Transmembrane di-heme cytochromes"/>
    <property type="match status" value="1"/>
</dbReference>
<feature type="transmembrane region" description="Helical" evidence="14">
    <location>
        <begin position="205"/>
        <end position="227"/>
    </location>
</feature>
<dbReference type="GO" id="GO:0022904">
    <property type="term" value="P:respiratory electron transport chain"/>
    <property type="evidence" value="ECO:0007669"/>
    <property type="project" value="InterPro"/>
</dbReference>
<feature type="transmembrane region" description="Helical" evidence="14">
    <location>
        <begin position="343"/>
        <end position="365"/>
    </location>
</feature>
<keyword evidence="6" id="KW-0349">Heme</keyword>